<protein>
    <submittedName>
        <fullName evidence="1">Uncharacterized protein</fullName>
    </submittedName>
</protein>
<organism evidence="1 2">
    <name type="scientific">Mangrovactinospora gilvigrisea</name>
    <dbReference type="NCBI Taxonomy" id="1428644"/>
    <lineage>
        <taxon>Bacteria</taxon>
        <taxon>Bacillati</taxon>
        <taxon>Actinomycetota</taxon>
        <taxon>Actinomycetes</taxon>
        <taxon>Kitasatosporales</taxon>
        <taxon>Streptomycetaceae</taxon>
        <taxon>Mangrovactinospora</taxon>
    </lineage>
</organism>
<dbReference type="Proteomes" id="UP000243342">
    <property type="component" value="Unassembled WGS sequence"/>
</dbReference>
<proteinExistence type="predicted"/>
<name>A0A1J7BE66_9ACTN</name>
<dbReference type="AlphaFoldDB" id="A0A1J7BE66"/>
<accession>A0A1J7BE66</accession>
<dbReference type="EMBL" id="MLCF01000067">
    <property type="protein sequence ID" value="OIV36971.1"/>
    <property type="molecule type" value="Genomic_DNA"/>
</dbReference>
<comment type="caution">
    <text evidence="1">The sequence shown here is derived from an EMBL/GenBank/DDBJ whole genome shotgun (WGS) entry which is preliminary data.</text>
</comment>
<evidence type="ECO:0000313" key="2">
    <source>
        <dbReference type="Proteomes" id="UP000243342"/>
    </source>
</evidence>
<gene>
    <name evidence="1" type="ORF">BIV57_13335</name>
</gene>
<sequence length="73" mass="7382">MWVWAVPSGLSSGGASMLQGEGAQLCLGAGQDASRTVQVAEQLEGVGVEDIGGLGELVDLVAGDPVRAADWRS</sequence>
<keyword evidence="2" id="KW-1185">Reference proteome</keyword>
<evidence type="ECO:0000313" key="1">
    <source>
        <dbReference type="EMBL" id="OIV36971.1"/>
    </source>
</evidence>
<reference evidence="1 2" key="1">
    <citation type="submission" date="2016-10" db="EMBL/GenBank/DDBJ databases">
        <title>Genome sequence of Streptomyces gilvigriseus MUSC 26.</title>
        <authorList>
            <person name="Lee L.-H."/>
            <person name="Ser H.-L."/>
        </authorList>
    </citation>
    <scope>NUCLEOTIDE SEQUENCE [LARGE SCALE GENOMIC DNA]</scope>
    <source>
        <strain evidence="1 2">MUSC 26</strain>
    </source>
</reference>